<dbReference type="PROSITE" id="PS51854">
    <property type="entry name" value="CSPG"/>
    <property type="match status" value="5"/>
</dbReference>
<dbReference type="GO" id="GO:0009653">
    <property type="term" value="P:anatomical structure morphogenesis"/>
    <property type="evidence" value="ECO:0007669"/>
    <property type="project" value="TreeGrafter"/>
</dbReference>
<feature type="domain" description="FRAS1-related extracellular matrix protein N-terminal" evidence="6">
    <location>
        <begin position="56"/>
        <end position="253"/>
    </location>
</feature>
<dbReference type="EMBL" id="JAODUO010000132">
    <property type="protein sequence ID" value="KAK2188454.1"/>
    <property type="molecule type" value="Genomic_DNA"/>
</dbReference>
<feature type="repeat" description="CSPG" evidence="5">
    <location>
        <begin position="284"/>
        <end position="382"/>
    </location>
</feature>
<feature type="repeat" description="CSPG" evidence="5">
    <location>
        <begin position="651"/>
        <end position="757"/>
    </location>
</feature>
<evidence type="ECO:0000256" key="2">
    <source>
        <dbReference type="ARBA" id="ARBA00022729"/>
    </source>
</evidence>
<feature type="repeat" description="CSPG" evidence="5">
    <location>
        <begin position="779"/>
        <end position="870"/>
    </location>
</feature>
<name>A0AAD9P5J1_RIDPI</name>
<keyword evidence="2" id="KW-0732">Signal</keyword>
<dbReference type="Proteomes" id="UP001209878">
    <property type="component" value="Unassembled WGS sequence"/>
</dbReference>
<dbReference type="Pfam" id="PF16184">
    <property type="entry name" value="Cadherin_3"/>
    <property type="match status" value="4"/>
</dbReference>
<keyword evidence="8" id="KW-1185">Reference proteome</keyword>
<keyword evidence="1" id="KW-0479">Metal-binding</keyword>
<comment type="caution">
    <text evidence="7">The sequence shown here is derived from an EMBL/GenBank/DDBJ whole genome shotgun (WGS) entry which is preliminary data.</text>
</comment>
<accession>A0AAD9P5J1</accession>
<dbReference type="InterPro" id="IPR051561">
    <property type="entry name" value="FRAS1_ECM"/>
</dbReference>
<evidence type="ECO:0000256" key="3">
    <source>
        <dbReference type="ARBA" id="ARBA00022737"/>
    </source>
</evidence>
<keyword evidence="4" id="KW-0325">Glycoprotein</keyword>
<evidence type="ECO:0000256" key="5">
    <source>
        <dbReference type="PROSITE-ProRule" id="PRU01201"/>
    </source>
</evidence>
<organism evidence="7 8">
    <name type="scientific">Ridgeia piscesae</name>
    <name type="common">Tubeworm</name>
    <dbReference type="NCBI Taxonomy" id="27915"/>
    <lineage>
        <taxon>Eukaryota</taxon>
        <taxon>Metazoa</taxon>
        <taxon>Spiralia</taxon>
        <taxon>Lophotrochozoa</taxon>
        <taxon>Annelida</taxon>
        <taxon>Polychaeta</taxon>
        <taxon>Sedentaria</taxon>
        <taxon>Canalipalpata</taxon>
        <taxon>Sabellida</taxon>
        <taxon>Siboglinidae</taxon>
        <taxon>Ridgeia</taxon>
    </lineage>
</organism>
<dbReference type="InterPro" id="IPR045658">
    <property type="entry name" value="FRAS1-rel_N"/>
</dbReference>
<dbReference type="PANTHER" id="PTHR45739">
    <property type="entry name" value="MATRIX PROTEIN, PUTATIVE-RELATED"/>
    <property type="match status" value="1"/>
</dbReference>
<evidence type="ECO:0000256" key="1">
    <source>
        <dbReference type="ARBA" id="ARBA00022723"/>
    </source>
</evidence>
<keyword evidence="3" id="KW-0677">Repeat</keyword>
<evidence type="ECO:0000259" key="6">
    <source>
        <dbReference type="Pfam" id="PF19309"/>
    </source>
</evidence>
<evidence type="ECO:0000313" key="8">
    <source>
        <dbReference type="Proteomes" id="UP001209878"/>
    </source>
</evidence>
<reference evidence="7" key="1">
    <citation type="journal article" date="2023" name="Mol. Biol. Evol.">
        <title>Third-Generation Sequencing Reveals the Adaptive Role of the Epigenome in Three Deep-Sea Polychaetes.</title>
        <authorList>
            <person name="Perez M."/>
            <person name="Aroh O."/>
            <person name="Sun Y."/>
            <person name="Lan Y."/>
            <person name="Juniper S.K."/>
            <person name="Young C.R."/>
            <person name="Angers B."/>
            <person name="Qian P.Y."/>
        </authorList>
    </citation>
    <scope>NUCLEOTIDE SEQUENCE</scope>
    <source>
        <strain evidence="7">R07B-5</strain>
    </source>
</reference>
<evidence type="ECO:0000313" key="7">
    <source>
        <dbReference type="EMBL" id="KAK2188454.1"/>
    </source>
</evidence>
<sequence>MQCRIYRPLLNVVCSTMAATLLLLLLFDFAPLETAAGSHTGKTLIEHDVLRTSPSMLHVSIGRFVDVRPGIDLNITVLPGDRCTVRVLDDVDALSQLPGRLIPAVFPCHFDAGDVRYQHYGARHPSEDSVRLQLRYDSDTQTLIVPFTLSVDVDFTQLEIVTKNMPLVVKKLRGYSRPFSERTTQFTYDDATQFCRISVLSGAAGGVPRYGVVVDADGVRPTDRDCNEFISSKMRYRHTATTDSPRRDYIPMLAQLYDRQSGRLVKQEYLQAMVRIKAGQTNRRPVLTHDALLRLDVDQFALTAVTPLVLAAEDHETPAERLVFNITQSPTLGEGCFVSTDDRNQPIRSFTQRDLQDFKIAYDPPSGDSDVRRVFQFGMHVVDDEGATSDQFSFTVIVKPMNTLAPSVTRNTGIQLFEGQSRPLLSSQNLQVSDEDNIDNVRLSVIAGLRHGSLTIGGVVQRNYFTPADLDSGSVVYTHDDSDTYSDNIIFRMTDGVHDVEFLFPVTIYPEDDEAPILNVNTGLETYKNGAVQLTPDILSATDVDSDNAEILYMLEQPYSKNGYIVFRQKEVPADLDKWRLANGYYERLVSQWGQRDLEAGHVFYVESGTSHTTDVKLDRILFRVKDTHSPPNVSPVQQLTITVLPVDDQAPTVITDTPYHLPVNEYELTPFSRNVMQYSDVDSNSRDLKYIIKQPPYMSDPTGSSDAGSIVLCDDEDVEIDVFTQAQVNFKKVCYRPPSSEIGIAPRVVKFDYRVVDPAGNSIDGQSFVIYLNPVDNKPPNVINSGVRVNENDRVVITSDMLDVVDPDTNVDQIEFSIIQVPKHGLLQVAGVNMQVGDTFNKRDISLGHVVYKNTGDEKGRGLIQRRCH</sequence>
<feature type="repeat" description="CSPG" evidence="5">
    <location>
        <begin position="515"/>
        <end position="626"/>
    </location>
</feature>
<dbReference type="InterPro" id="IPR039005">
    <property type="entry name" value="CSPG_rpt"/>
</dbReference>
<evidence type="ECO:0000256" key="4">
    <source>
        <dbReference type="ARBA" id="ARBA00023180"/>
    </source>
</evidence>
<dbReference type="GO" id="GO:0046872">
    <property type="term" value="F:metal ion binding"/>
    <property type="evidence" value="ECO:0007669"/>
    <property type="project" value="UniProtKB-KW"/>
</dbReference>
<gene>
    <name evidence="7" type="ORF">NP493_132g07022</name>
</gene>
<dbReference type="PANTHER" id="PTHR45739:SF8">
    <property type="entry name" value="FRAS1-RELATED EXTRACELLULAR MATRIX PROTEIN 1"/>
    <property type="match status" value="1"/>
</dbReference>
<proteinExistence type="predicted"/>
<dbReference type="AlphaFoldDB" id="A0AAD9P5J1"/>
<protein>
    <recommendedName>
        <fullName evidence="6">FRAS1-related extracellular matrix protein N-terminal domain-containing protein</fullName>
    </recommendedName>
</protein>
<feature type="repeat" description="CSPG" evidence="5">
    <location>
        <begin position="405"/>
        <end position="494"/>
    </location>
</feature>
<dbReference type="Pfam" id="PF19309">
    <property type="entry name" value="Frem_N"/>
    <property type="match status" value="1"/>
</dbReference>